<keyword evidence="2" id="KW-0812">Transmembrane</keyword>
<evidence type="ECO:0000256" key="2">
    <source>
        <dbReference type="SAM" id="Phobius"/>
    </source>
</evidence>
<protein>
    <recommendedName>
        <fullName evidence="6">Transmembrane protein</fullName>
    </recommendedName>
</protein>
<evidence type="ECO:0000256" key="1">
    <source>
        <dbReference type="SAM" id="MobiDB-lite"/>
    </source>
</evidence>
<feature type="compositionally biased region" description="Acidic residues" evidence="1">
    <location>
        <begin position="190"/>
        <end position="212"/>
    </location>
</feature>
<keyword evidence="5" id="KW-1185">Reference proteome</keyword>
<evidence type="ECO:0000256" key="3">
    <source>
        <dbReference type="SAM" id="SignalP"/>
    </source>
</evidence>
<feature type="transmembrane region" description="Helical" evidence="2">
    <location>
        <begin position="388"/>
        <end position="408"/>
    </location>
</feature>
<feature type="compositionally biased region" description="Basic and acidic residues" evidence="1">
    <location>
        <begin position="245"/>
        <end position="262"/>
    </location>
</feature>
<dbReference type="EMBL" id="JATAAI010000028">
    <property type="protein sequence ID" value="KAK1736696.1"/>
    <property type="molecule type" value="Genomic_DNA"/>
</dbReference>
<feature type="compositionally biased region" description="Acidic residues" evidence="1">
    <location>
        <begin position="263"/>
        <end position="291"/>
    </location>
</feature>
<proteinExistence type="predicted"/>
<feature type="compositionally biased region" description="Polar residues" evidence="1">
    <location>
        <begin position="103"/>
        <end position="115"/>
    </location>
</feature>
<organism evidence="4 5">
    <name type="scientific">Skeletonema marinoi</name>
    <dbReference type="NCBI Taxonomy" id="267567"/>
    <lineage>
        <taxon>Eukaryota</taxon>
        <taxon>Sar</taxon>
        <taxon>Stramenopiles</taxon>
        <taxon>Ochrophyta</taxon>
        <taxon>Bacillariophyta</taxon>
        <taxon>Coscinodiscophyceae</taxon>
        <taxon>Thalassiosirophycidae</taxon>
        <taxon>Thalassiosirales</taxon>
        <taxon>Skeletonemataceae</taxon>
        <taxon>Skeletonema</taxon>
        <taxon>Skeletonema marinoi-dohrnii complex</taxon>
    </lineage>
</organism>
<feature type="compositionally biased region" description="Acidic residues" evidence="1">
    <location>
        <begin position="235"/>
        <end position="244"/>
    </location>
</feature>
<dbReference type="Proteomes" id="UP001224775">
    <property type="component" value="Unassembled WGS sequence"/>
</dbReference>
<feature type="region of interest" description="Disordered" evidence="1">
    <location>
        <begin position="103"/>
        <end position="138"/>
    </location>
</feature>
<evidence type="ECO:0000313" key="4">
    <source>
        <dbReference type="EMBL" id="KAK1736696.1"/>
    </source>
</evidence>
<keyword evidence="3" id="KW-0732">Signal</keyword>
<accession>A0AAD8Y0H9</accession>
<feature type="signal peptide" evidence="3">
    <location>
        <begin position="1"/>
        <end position="22"/>
    </location>
</feature>
<sequence>MHSRRAFPLLLLAAFSVTAANAFIPRRQRRYLTEASRPSIGSSSQSLHKRDATLPFGLQLRGGDADGDVASEVENGEETIDDKAADSDQAANKVWEEEIKRTQSFYQEQSASDASESVDDGANNDEDINSEVSADQSDTTVDVIEGDDIEPAQANEDIVDAVEGEFDAEVNDTVEVDAVDDVSDEALQEATEEEVVAENEVQDEVSEEEEVAETLQVEVVTEEQTSDSGEVGNVDAEEVVSSEEAEIKDTVEESDEVAKEEAAGGEDVEGVVAAEEDVLDGDTVGEEQSTADEEKAGSDGVVDSSVTPLGDASDDGVAEVDAAAAATAESSESTPEQDASSIAVTDEPTSLVRKVSAVVQVMLLRGRIAVSKNKGVQYLAQNKPKIKVIALASLGGVLSLLVGGHVFLAMQETDVLELPNDEWREEESYVDEADEDDNDY</sequence>
<evidence type="ECO:0008006" key="6">
    <source>
        <dbReference type="Google" id="ProtNLM"/>
    </source>
</evidence>
<feature type="compositionally biased region" description="Acidic residues" evidence="1">
    <location>
        <begin position="65"/>
        <end position="80"/>
    </location>
</feature>
<comment type="caution">
    <text evidence="4">The sequence shown here is derived from an EMBL/GenBank/DDBJ whole genome shotgun (WGS) entry which is preliminary data.</text>
</comment>
<name>A0AAD8Y0H9_9STRA</name>
<feature type="compositionally biased region" description="Acidic residues" evidence="1">
    <location>
        <begin position="116"/>
        <end position="129"/>
    </location>
</feature>
<evidence type="ECO:0000313" key="5">
    <source>
        <dbReference type="Proteomes" id="UP001224775"/>
    </source>
</evidence>
<feature type="region of interest" description="Disordered" evidence="1">
    <location>
        <begin position="60"/>
        <end position="91"/>
    </location>
</feature>
<keyword evidence="2" id="KW-0472">Membrane</keyword>
<dbReference type="AlphaFoldDB" id="A0AAD8Y0H9"/>
<feature type="compositionally biased region" description="Low complexity" evidence="1">
    <location>
        <begin position="319"/>
        <end position="334"/>
    </location>
</feature>
<feature type="chain" id="PRO_5042148025" description="Transmembrane protein" evidence="3">
    <location>
        <begin position="23"/>
        <end position="440"/>
    </location>
</feature>
<reference evidence="4" key="1">
    <citation type="submission" date="2023-06" db="EMBL/GenBank/DDBJ databases">
        <title>Survivors Of The Sea: Transcriptome response of Skeletonema marinoi to long-term dormancy.</title>
        <authorList>
            <person name="Pinder M.I.M."/>
            <person name="Kourtchenko O."/>
            <person name="Robertson E.K."/>
            <person name="Larsson T."/>
            <person name="Maumus F."/>
            <person name="Osuna-Cruz C.M."/>
            <person name="Vancaester E."/>
            <person name="Stenow R."/>
            <person name="Vandepoele K."/>
            <person name="Ploug H."/>
            <person name="Bruchert V."/>
            <person name="Godhe A."/>
            <person name="Topel M."/>
        </authorList>
    </citation>
    <scope>NUCLEOTIDE SEQUENCE</scope>
    <source>
        <strain evidence="4">R05AC</strain>
    </source>
</reference>
<feature type="region of interest" description="Disordered" evidence="1">
    <location>
        <begin position="190"/>
        <end position="346"/>
    </location>
</feature>
<gene>
    <name evidence="4" type="ORF">QTG54_012718</name>
</gene>
<keyword evidence="2" id="KW-1133">Transmembrane helix</keyword>